<sequence length="38" mass="4377">MERSLRAKGYSLHPCTSKEASRLSPWCFHNARVSENAR</sequence>
<evidence type="ECO:0000256" key="1">
    <source>
        <dbReference type="SAM" id="MobiDB-lite"/>
    </source>
</evidence>
<accession>A0A8S5MVT7</accession>
<name>A0A8S5MVT7_9CAUD</name>
<feature type="region of interest" description="Disordered" evidence="1">
    <location>
        <begin position="1"/>
        <end position="21"/>
    </location>
</feature>
<protein>
    <submittedName>
        <fullName evidence="2">Uncharacterized protein</fullName>
    </submittedName>
</protein>
<reference evidence="2" key="1">
    <citation type="journal article" date="2021" name="Proc. Natl. Acad. Sci. U.S.A.">
        <title>A Catalog of Tens of Thousands of Viruses from Human Metagenomes Reveals Hidden Associations with Chronic Diseases.</title>
        <authorList>
            <person name="Tisza M.J."/>
            <person name="Buck C.B."/>
        </authorList>
    </citation>
    <scope>NUCLEOTIDE SEQUENCE</scope>
    <source>
        <strain evidence="2">CtUL28</strain>
    </source>
</reference>
<proteinExistence type="predicted"/>
<dbReference type="EMBL" id="BK014996">
    <property type="protein sequence ID" value="DAD86256.1"/>
    <property type="molecule type" value="Genomic_DNA"/>
</dbReference>
<organism evidence="2">
    <name type="scientific">Caudovirales sp. ctUL28</name>
    <dbReference type="NCBI Taxonomy" id="2826778"/>
    <lineage>
        <taxon>Viruses</taxon>
        <taxon>Duplodnaviria</taxon>
        <taxon>Heunggongvirae</taxon>
        <taxon>Uroviricota</taxon>
        <taxon>Caudoviricetes</taxon>
    </lineage>
</organism>
<evidence type="ECO:0000313" key="2">
    <source>
        <dbReference type="EMBL" id="DAD86256.1"/>
    </source>
</evidence>